<dbReference type="OrthoDB" id="1164111at2759"/>
<dbReference type="InterPro" id="IPR039637">
    <property type="entry name" value="CNOT7/CNOT8/Pop2"/>
</dbReference>
<dbReference type="AlphaFoldDB" id="A0A317SQR2"/>
<dbReference type="PANTHER" id="PTHR10797">
    <property type="entry name" value="CCR4-NOT TRANSCRIPTION COMPLEX SUBUNIT"/>
    <property type="match status" value="1"/>
</dbReference>
<evidence type="ECO:0000256" key="1">
    <source>
        <dbReference type="SAM" id="MobiDB-lite"/>
    </source>
</evidence>
<name>A0A317SQR2_9PEZI</name>
<dbReference type="GO" id="GO:0030014">
    <property type="term" value="C:CCR4-NOT complex"/>
    <property type="evidence" value="ECO:0007669"/>
    <property type="project" value="InterPro"/>
</dbReference>
<dbReference type="Proteomes" id="UP000246991">
    <property type="component" value="Unassembled WGS sequence"/>
</dbReference>
<feature type="compositionally biased region" description="Low complexity" evidence="1">
    <location>
        <begin position="290"/>
        <end position="312"/>
    </location>
</feature>
<sequence>MATQILKTIKQELETHNCEFLVFRQLDPTVSPKVLKSLLYPKDNTDTLGLRIHFVAPDGYLRVVMPTALHETAVSWMRKEFNLWVYGHLLTPEAIEAITDALITHDHFLGEFSGAERRPGAVKIVILFKLYRSRLHNRIKATLTFFRYVAGRVPAMSFYNSRWAKPGNTARIDVYQFGNLLISSGLVMYDDVKWISFHSGYDFGYLVKIMSCLPLPMEESEFRNLLSKYFPALYNIKFLVKSCPTLKVWGLNGSEISPANINGVGTVVYNNGVPVPSTPTTDRNGQNPANPGNTTPSQQQQQQNDQPGTPSQYNLQYGKMGGM</sequence>
<dbReference type="GO" id="GO:0004535">
    <property type="term" value="F:poly(A)-specific ribonuclease activity"/>
    <property type="evidence" value="ECO:0007669"/>
    <property type="project" value="InterPro"/>
</dbReference>
<feature type="compositionally biased region" description="Polar residues" evidence="1">
    <location>
        <begin position="278"/>
        <end position="289"/>
    </location>
</feature>
<dbReference type="GO" id="GO:0003676">
    <property type="term" value="F:nucleic acid binding"/>
    <property type="evidence" value="ECO:0007669"/>
    <property type="project" value="InterPro"/>
</dbReference>
<dbReference type="InterPro" id="IPR036397">
    <property type="entry name" value="RNaseH_sf"/>
</dbReference>
<evidence type="ECO:0000313" key="3">
    <source>
        <dbReference type="Proteomes" id="UP000246991"/>
    </source>
</evidence>
<dbReference type="SUPFAM" id="SSF53098">
    <property type="entry name" value="Ribonuclease H-like"/>
    <property type="match status" value="1"/>
</dbReference>
<reference evidence="2 3" key="1">
    <citation type="submission" date="2018-03" db="EMBL/GenBank/DDBJ databases">
        <title>Genomes of Pezizomycetes fungi and the evolution of truffles.</title>
        <authorList>
            <person name="Murat C."/>
            <person name="Payen T."/>
            <person name="Noel B."/>
            <person name="Kuo A."/>
            <person name="Martin F.M."/>
        </authorList>
    </citation>
    <scope>NUCLEOTIDE SEQUENCE [LARGE SCALE GENOMIC DNA]</scope>
    <source>
        <strain evidence="2">091103-1</strain>
    </source>
</reference>
<dbReference type="InterPro" id="IPR012337">
    <property type="entry name" value="RNaseH-like_sf"/>
</dbReference>
<feature type="region of interest" description="Disordered" evidence="1">
    <location>
        <begin position="272"/>
        <end position="323"/>
    </location>
</feature>
<gene>
    <name evidence="2" type="ORF">C7212DRAFT_364039</name>
</gene>
<organism evidence="2 3">
    <name type="scientific">Tuber magnatum</name>
    <name type="common">white Piedmont truffle</name>
    <dbReference type="NCBI Taxonomy" id="42249"/>
    <lineage>
        <taxon>Eukaryota</taxon>
        <taxon>Fungi</taxon>
        <taxon>Dikarya</taxon>
        <taxon>Ascomycota</taxon>
        <taxon>Pezizomycotina</taxon>
        <taxon>Pezizomycetes</taxon>
        <taxon>Pezizales</taxon>
        <taxon>Tuberaceae</taxon>
        <taxon>Tuber</taxon>
    </lineage>
</organism>
<dbReference type="STRING" id="42249.A0A317SQR2"/>
<dbReference type="Gene3D" id="3.30.420.10">
    <property type="entry name" value="Ribonuclease H-like superfamily/Ribonuclease H"/>
    <property type="match status" value="1"/>
</dbReference>
<evidence type="ECO:0000313" key="2">
    <source>
        <dbReference type="EMBL" id="PWW75907.1"/>
    </source>
</evidence>
<accession>A0A317SQR2</accession>
<keyword evidence="3" id="KW-1185">Reference proteome</keyword>
<dbReference type="EMBL" id="PYWC01000041">
    <property type="protein sequence ID" value="PWW75907.1"/>
    <property type="molecule type" value="Genomic_DNA"/>
</dbReference>
<proteinExistence type="predicted"/>
<protein>
    <submittedName>
        <fullName evidence="2">Uncharacterized protein</fullName>
    </submittedName>
</protein>
<comment type="caution">
    <text evidence="2">The sequence shown here is derived from an EMBL/GenBank/DDBJ whole genome shotgun (WGS) entry which is preliminary data.</text>
</comment>